<keyword evidence="4" id="KW-0378">Hydrolase</keyword>
<keyword evidence="5" id="KW-0862">Zinc</keyword>
<evidence type="ECO:0000259" key="6">
    <source>
        <dbReference type="SMART" id="SM00849"/>
    </source>
</evidence>
<protein>
    <submittedName>
        <fullName evidence="7">MBL fold metallo-hydrolase</fullName>
    </submittedName>
</protein>
<dbReference type="Pfam" id="PF00753">
    <property type="entry name" value="Lactamase_B"/>
    <property type="match status" value="1"/>
</dbReference>
<evidence type="ECO:0000313" key="8">
    <source>
        <dbReference type="Proteomes" id="UP001387215"/>
    </source>
</evidence>
<sequence>MSAGVALSLGVSGHSCASPRHLGLGGGPALRFPAGWALIEHPRHGAVLFDCGYGAAARAAMRRGLRRIYRHVIHACSAAHTDAASLLQQRGLRCADIGTVVLSHFHPDHIGGLAPFANARFVVHAEAWRQVRRGGWFGLLHAQIWKELLPADFAARLQCLDERGARALDGDLAGLGLGWDLFDDGSVAVVSLPGHARGQIGLALRTVEGERALLAADAFWRREQLQREVELPWLTRWLAVDDGAAYRDTVRKLARFQREHPQAWVIPAHCADTLAQWRARHPQAVLDDSDPL</sequence>
<dbReference type="InterPro" id="IPR051013">
    <property type="entry name" value="MBL_superfamily_lactonases"/>
</dbReference>
<evidence type="ECO:0000256" key="4">
    <source>
        <dbReference type="ARBA" id="ARBA00022801"/>
    </source>
</evidence>
<dbReference type="InterPro" id="IPR001279">
    <property type="entry name" value="Metallo-B-lactamas"/>
</dbReference>
<feature type="domain" description="Metallo-beta-lactamase" evidence="6">
    <location>
        <begin position="33"/>
        <end position="269"/>
    </location>
</feature>
<comment type="cofactor">
    <cofactor evidence="1">
        <name>Zn(2+)</name>
        <dbReference type="ChEBI" id="CHEBI:29105"/>
    </cofactor>
</comment>
<evidence type="ECO:0000256" key="5">
    <source>
        <dbReference type="ARBA" id="ARBA00022833"/>
    </source>
</evidence>
<name>A0ABU8D539_9GAMM</name>
<dbReference type="PANTHER" id="PTHR42978">
    <property type="entry name" value="QUORUM-QUENCHING LACTONASE YTNP-RELATED-RELATED"/>
    <property type="match status" value="1"/>
</dbReference>
<dbReference type="Proteomes" id="UP001387215">
    <property type="component" value="Unassembled WGS sequence"/>
</dbReference>
<proteinExistence type="inferred from homology"/>
<accession>A0ABU8D539</accession>
<gene>
    <name evidence="7" type="ORF">V2J18_15815</name>
</gene>
<evidence type="ECO:0000313" key="7">
    <source>
        <dbReference type="EMBL" id="MEI2456130.1"/>
    </source>
</evidence>
<dbReference type="Gene3D" id="3.60.15.10">
    <property type="entry name" value="Ribonuclease Z/Hydroxyacylglutathione hydrolase-like"/>
    <property type="match status" value="1"/>
</dbReference>
<evidence type="ECO:0000256" key="2">
    <source>
        <dbReference type="ARBA" id="ARBA00007749"/>
    </source>
</evidence>
<dbReference type="PANTHER" id="PTHR42978:SF2">
    <property type="entry name" value="102 KBASES UNSTABLE REGION: FROM 1 TO 119443"/>
    <property type="match status" value="1"/>
</dbReference>
<comment type="caution">
    <text evidence="7">The sequence shown here is derived from an EMBL/GenBank/DDBJ whole genome shotgun (WGS) entry which is preliminary data.</text>
</comment>
<comment type="similarity">
    <text evidence="2">Belongs to the metallo-beta-lactamase superfamily.</text>
</comment>
<evidence type="ECO:0000256" key="3">
    <source>
        <dbReference type="ARBA" id="ARBA00022723"/>
    </source>
</evidence>
<organism evidence="7 8">
    <name type="scientific">Lysobacter firmicutimachus</name>
    <dbReference type="NCBI Taxonomy" id="1792846"/>
    <lineage>
        <taxon>Bacteria</taxon>
        <taxon>Pseudomonadati</taxon>
        <taxon>Pseudomonadota</taxon>
        <taxon>Gammaproteobacteria</taxon>
        <taxon>Lysobacterales</taxon>
        <taxon>Lysobacteraceae</taxon>
        <taxon>Lysobacter</taxon>
    </lineage>
</organism>
<dbReference type="InterPro" id="IPR036866">
    <property type="entry name" value="RibonucZ/Hydroxyglut_hydro"/>
</dbReference>
<dbReference type="EMBL" id="JBANDL010000002">
    <property type="protein sequence ID" value="MEI2456130.1"/>
    <property type="molecule type" value="Genomic_DNA"/>
</dbReference>
<dbReference type="SUPFAM" id="SSF56281">
    <property type="entry name" value="Metallo-hydrolase/oxidoreductase"/>
    <property type="match status" value="1"/>
</dbReference>
<evidence type="ECO:0000256" key="1">
    <source>
        <dbReference type="ARBA" id="ARBA00001947"/>
    </source>
</evidence>
<dbReference type="RefSeq" id="WP_336132285.1">
    <property type="nucleotide sequence ID" value="NZ_JBANDL010000002.1"/>
</dbReference>
<keyword evidence="8" id="KW-1185">Reference proteome</keyword>
<reference evidence="7 8" key="1">
    <citation type="submission" date="2024-02" db="EMBL/GenBank/DDBJ databases">
        <title>Lysobacter Genome Sequencing and Mining.</title>
        <authorList>
            <person name="Bierman J."/>
            <person name="Walker M.C."/>
        </authorList>
    </citation>
    <scope>NUCLEOTIDE SEQUENCE [LARGE SCALE GENOMIC DNA]</scope>
    <source>
        <strain evidence="7 8">PB6250</strain>
    </source>
</reference>
<keyword evidence="3" id="KW-0479">Metal-binding</keyword>
<dbReference type="SMART" id="SM00849">
    <property type="entry name" value="Lactamase_B"/>
    <property type="match status" value="1"/>
</dbReference>
<dbReference type="CDD" id="cd07730">
    <property type="entry name" value="metallo-hydrolase-like_MBL-fold"/>
    <property type="match status" value="1"/>
</dbReference>